<dbReference type="Gene3D" id="3.30.70.940">
    <property type="entry name" value="NusG, N-terminal domain"/>
    <property type="match status" value="1"/>
</dbReference>
<dbReference type="EMBL" id="CP010784">
    <property type="protein sequence ID" value="ATF06322.1"/>
    <property type="molecule type" value="Genomic_DNA"/>
</dbReference>
<reference evidence="3 4" key="1">
    <citation type="journal article" date="2017" name="Front. Microbiol.">
        <title>Phaeobacter piscinae sp. nov., a species of the Roseobacter group and potential aquaculture probiont.</title>
        <authorList>
            <person name="Sonnenschein E.C."/>
            <person name="Phippen C.B.W."/>
            <person name="Nielsen K.F."/>
            <person name="Mateiu R.V."/>
            <person name="Melchiorsen J."/>
            <person name="Gram L."/>
            <person name="Overmann J."/>
            <person name="Freese H.M."/>
        </authorList>
    </citation>
    <scope>NUCLEOTIDE SEQUENCE [LARGE SCALE GENOMIC DNA]</scope>
    <source>
        <strain evidence="3 4">P63</strain>
    </source>
</reference>
<gene>
    <name evidence="3" type="ORF">PhaeoP63_02256</name>
</gene>
<dbReference type="InterPro" id="IPR036735">
    <property type="entry name" value="NGN_dom_sf"/>
</dbReference>
<evidence type="ECO:0000259" key="2">
    <source>
        <dbReference type="Pfam" id="PF02357"/>
    </source>
</evidence>
<sequence length="196" mass="22161">MTLNLKEGDPWPFRSSRGIVGKPCEPVWHALITAPQKEAHTKEVLGRVLDGAGVQVVYPEVSKFRKVNGQDREFVSPMIARIIYAKFSYEPHWDVMRQRRIVSGVFSIADKPVRLTQDDVDQAMGLPTEQERQEQERIRAFMPCAGEPAKLIGGPFKGFFVDVKKVEAGRVWYEMTFGDRRVSGEDTQGLVQRVAG</sequence>
<dbReference type="GO" id="GO:0006354">
    <property type="term" value="P:DNA-templated transcription elongation"/>
    <property type="evidence" value="ECO:0007669"/>
    <property type="project" value="InterPro"/>
</dbReference>
<proteinExistence type="predicted"/>
<feature type="domain" description="NusG-like N-terminal" evidence="2">
    <location>
        <begin position="28"/>
        <end position="122"/>
    </location>
</feature>
<name>A0AAC9Z9P8_9RHOB</name>
<dbReference type="RefSeq" id="WP_024097666.1">
    <property type="nucleotide sequence ID" value="NZ_CP010588.1"/>
</dbReference>
<dbReference type="Proteomes" id="UP000217545">
    <property type="component" value="Chromosome"/>
</dbReference>
<evidence type="ECO:0000313" key="3">
    <source>
        <dbReference type="EMBL" id="ATF06322.1"/>
    </source>
</evidence>
<dbReference type="AlphaFoldDB" id="A0AAC9Z9P8"/>
<dbReference type="SUPFAM" id="SSF82679">
    <property type="entry name" value="N-utilization substance G protein NusG, N-terminal domain"/>
    <property type="match status" value="1"/>
</dbReference>
<keyword evidence="1" id="KW-0804">Transcription</keyword>
<dbReference type="GeneID" id="31846649"/>
<evidence type="ECO:0000313" key="4">
    <source>
        <dbReference type="Proteomes" id="UP000217545"/>
    </source>
</evidence>
<dbReference type="InterPro" id="IPR006645">
    <property type="entry name" value="NGN-like_dom"/>
</dbReference>
<evidence type="ECO:0000256" key="1">
    <source>
        <dbReference type="ARBA" id="ARBA00023163"/>
    </source>
</evidence>
<dbReference type="Pfam" id="PF02357">
    <property type="entry name" value="NusG"/>
    <property type="match status" value="1"/>
</dbReference>
<organism evidence="3 4">
    <name type="scientific">Phaeobacter gallaeciensis</name>
    <dbReference type="NCBI Taxonomy" id="60890"/>
    <lineage>
        <taxon>Bacteria</taxon>
        <taxon>Pseudomonadati</taxon>
        <taxon>Pseudomonadota</taxon>
        <taxon>Alphaproteobacteria</taxon>
        <taxon>Rhodobacterales</taxon>
        <taxon>Roseobacteraceae</taxon>
        <taxon>Phaeobacter</taxon>
    </lineage>
</organism>
<accession>A0AAC9Z9P8</accession>
<protein>
    <submittedName>
        <fullName evidence="3">Transcription antiterminator</fullName>
    </submittedName>
</protein>